<evidence type="ECO:0000256" key="2">
    <source>
        <dbReference type="SAM" id="MobiDB-lite"/>
    </source>
</evidence>
<dbReference type="KEGG" id="mng:MNEG_6611"/>
<feature type="compositionally biased region" description="Low complexity" evidence="2">
    <location>
        <begin position="373"/>
        <end position="403"/>
    </location>
</feature>
<accession>A0A0D2MLA6</accession>
<name>A0A0D2MLA6_9CHLO</name>
<evidence type="ECO:0000256" key="1">
    <source>
        <dbReference type="SAM" id="Coils"/>
    </source>
</evidence>
<dbReference type="EMBL" id="KK101308">
    <property type="protein sequence ID" value="KIZ01347.1"/>
    <property type="molecule type" value="Genomic_DNA"/>
</dbReference>
<keyword evidence="4" id="KW-1185">Reference proteome</keyword>
<evidence type="ECO:0000313" key="3">
    <source>
        <dbReference type="EMBL" id="KIZ01347.1"/>
    </source>
</evidence>
<feature type="compositionally biased region" description="Low complexity" evidence="2">
    <location>
        <begin position="423"/>
        <end position="449"/>
    </location>
</feature>
<sequence length="449" mass="48363">MSDPSNPAAAVTSYAALPKKSRSGRLRISLSAMIDRLEKLLADKQSHLDNLSRQHAVLQAKEEALRALLWAIDALDLVSGRLHQLGHACRLRAGGDDPGPSSLQQLEAASGSGATACRGGAQLACPDLSPTAGAGLEAVQSAQGLPLQLCLDDWAGHVDSFLAEEGASDALRKGIKPQDVGDMYTRFVKTTSPLVLRIKGRSYEAARAEARIAAEVARLLSFFAVAFMTRPCVVFGGVCADLRTMQLLEEDAPLKEHWAHYASELGLSAHQAQVCMQLRAQFDARMAALQARRDALAHQQLALAHSAAAQWQLLEQLEACQHGFDWAVITTVIACHLQILRPLQVASSTIAAFPYTGSIMWMWRAAQARLDAQQRKQQQQQRQQQQQQQQQQHGHQQPQQQAQPRPPSGRGRRRPGGGGGDARGSCAAARSVSADVSRSAAMAAPASLA</sequence>
<gene>
    <name evidence="3" type="ORF">MNEG_6611</name>
</gene>
<dbReference type="RefSeq" id="XP_013900366.1">
    <property type="nucleotide sequence ID" value="XM_014044912.1"/>
</dbReference>
<protein>
    <submittedName>
        <fullName evidence="3">Uncharacterized protein</fullName>
    </submittedName>
</protein>
<evidence type="ECO:0000313" key="4">
    <source>
        <dbReference type="Proteomes" id="UP000054498"/>
    </source>
</evidence>
<reference evidence="3 4" key="1">
    <citation type="journal article" date="2013" name="BMC Genomics">
        <title>Reconstruction of the lipid metabolism for the microalga Monoraphidium neglectum from its genome sequence reveals characteristics suitable for biofuel production.</title>
        <authorList>
            <person name="Bogen C."/>
            <person name="Al-Dilaimi A."/>
            <person name="Albersmeier A."/>
            <person name="Wichmann J."/>
            <person name="Grundmann M."/>
            <person name="Rupp O."/>
            <person name="Lauersen K.J."/>
            <person name="Blifernez-Klassen O."/>
            <person name="Kalinowski J."/>
            <person name="Goesmann A."/>
            <person name="Mussgnug J.H."/>
            <person name="Kruse O."/>
        </authorList>
    </citation>
    <scope>NUCLEOTIDE SEQUENCE [LARGE SCALE GENOMIC DNA]</scope>
    <source>
        <strain evidence="3 4">SAG 48.87</strain>
    </source>
</reference>
<dbReference type="GeneID" id="25739487"/>
<feature type="coiled-coil region" evidence="1">
    <location>
        <begin position="34"/>
        <end position="68"/>
    </location>
</feature>
<proteinExistence type="predicted"/>
<feature type="region of interest" description="Disordered" evidence="2">
    <location>
        <begin position="373"/>
        <end position="449"/>
    </location>
</feature>
<dbReference type="Proteomes" id="UP000054498">
    <property type="component" value="Unassembled WGS sequence"/>
</dbReference>
<organism evidence="3 4">
    <name type="scientific">Monoraphidium neglectum</name>
    <dbReference type="NCBI Taxonomy" id="145388"/>
    <lineage>
        <taxon>Eukaryota</taxon>
        <taxon>Viridiplantae</taxon>
        <taxon>Chlorophyta</taxon>
        <taxon>core chlorophytes</taxon>
        <taxon>Chlorophyceae</taxon>
        <taxon>CS clade</taxon>
        <taxon>Sphaeropleales</taxon>
        <taxon>Selenastraceae</taxon>
        <taxon>Monoraphidium</taxon>
    </lineage>
</organism>
<dbReference type="AlphaFoldDB" id="A0A0D2MLA6"/>
<keyword evidence="1" id="KW-0175">Coiled coil</keyword>